<evidence type="ECO:0000256" key="3">
    <source>
        <dbReference type="ARBA" id="ARBA00022801"/>
    </source>
</evidence>
<accession>A0A7X2XFD4</accession>
<dbReference type="EMBL" id="WNBW01000002">
    <property type="protein sequence ID" value="MTU03776.1"/>
    <property type="molecule type" value="Genomic_DNA"/>
</dbReference>
<evidence type="ECO:0000256" key="2">
    <source>
        <dbReference type="ARBA" id="ARBA00022670"/>
    </source>
</evidence>
<evidence type="ECO:0000313" key="8">
    <source>
        <dbReference type="EMBL" id="MTU03776.1"/>
    </source>
</evidence>
<dbReference type="InterPro" id="IPR036366">
    <property type="entry name" value="PGBDSf"/>
</dbReference>
<keyword evidence="4" id="KW-0788">Thiol protease</keyword>
<comment type="caution">
    <text evidence="7">The sequence shown here is derived from an EMBL/GenBank/DDBJ whole genome shotgun (WGS) entry which is preliminary data.</text>
</comment>
<dbReference type="Pfam" id="PF01471">
    <property type="entry name" value="PG_binding_1"/>
    <property type="match status" value="1"/>
</dbReference>
<dbReference type="PROSITE" id="PS51935">
    <property type="entry name" value="NLPC_P60"/>
    <property type="match status" value="1"/>
</dbReference>
<dbReference type="Proteomes" id="UP000443070">
    <property type="component" value="Unassembled WGS sequence"/>
</dbReference>
<comment type="similarity">
    <text evidence="1">Belongs to the peptidase C40 family.</text>
</comment>
<dbReference type="EMBL" id="WNBM01000002">
    <property type="protein sequence ID" value="MTT75714.1"/>
    <property type="molecule type" value="Genomic_DNA"/>
</dbReference>
<dbReference type="Proteomes" id="UP000484547">
    <property type="component" value="Unassembled WGS sequence"/>
</dbReference>
<dbReference type="InterPro" id="IPR002477">
    <property type="entry name" value="Peptidoglycan-bd-like"/>
</dbReference>
<sequence>MVMRKMTALLTFVLIICLLPAAAFAKTFKEGDKDWKIMVTQQKLKTLGYAADRTDGKFSKATADSLKNFQKKHKLKANGRLDDKTYKKVTWEAFKKEGITNVKGRDVVKTASKYQGTPYKFGGTTPKGFDCSAYVQYVFGKHRAQLPRTADVQVLEGVFVLKNQLKEGDLVFFSTYEPGASHVGIYAGKGMFWNASTSRGVVLDSLDNTYWKSHYYGARRILVDNGEV</sequence>
<dbReference type="InterPro" id="IPR051202">
    <property type="entry name" value="Peptidase_C40"/>
</dbReference>
<evidence type="ECO:0000313" key="10">
    <source>
        <dbReference type="Proteomes" id="UP000484547"/>
    </source>
</evidence>
<dbReference type="GO" id="GO:0008234">
    <property type="term" value="F:cysteine-type peptidase activity"/>
    <property type="evidence" value="ECO:0007669"/>
    <property type="project" value="UniProtKB-KW"/>
</dbReference>
<dbReference type="PANTHER" id="PTHR47053:SF1">
    <property type="entry name" value="MUREIN DD-ENDOPEPTIDASE MEPH-RELATED"/>
    <property type="match status" value="1"/>
</dbReference>
<evidence type="ECO:0000313" key="7">
    <source>
        <dbReference type="EMBL" id="MTT75714.1"/>
    </source>
</evidence>
<feature type="signal peptide" evidence="5">
    <location>
        <begin position="1"/>
        <end position="25"/>
    </location>
</feature>
<feature type="domain" description="NlpC/P60" evidence="6">
    <location>
        <begin position="101"/>
        <end position="222"/>
    </location>
</feature>
<keyword evidence="2" id="KW-0645">Protease</keyword>
<protein>
    <submittedName>
        <fullName evidence="7">Glycoside hydrolase</fullName>
    </submittedName>
</protein>
<keyword evidence="5" id="KW-0732">Signal</keyword>
<evidence type="ECO:0000313" key="9">
    <source>
        <dbReference type="Proteomes" id="UP000443070"/>
    </source>
</evidence>
<dbReference type="OrthoDB" id="9808890at2"/>
<evidence type="ECO:0000256" key="1">
    <source>
        <dbReference type="ARBA" id="ARBA00007074"/>
    </source>
</evidence>
<dbReference type="SUPFAM" id="SSF47090">
    <property type="entry name" value="PGBD-like"/>
    <property type="match status" value="1"/>
</dbReference>
<reference evidence="9 10" key="1">
    <citation type="journal article" date="2019" name="Nat. Med.">
        <title>A library of human gut bacterial isolates paired with longitudinal multiomics data enables mechanistic microbiome research.</title>
        <authorList>
            <person name="Poyet M."/>
            <person name="Groussin M."/>
            <person name="Gibbons S.M."/>
            <person name="Avila-Pacheco J."/>
            <person name="Jiang X."/>
            <person name="Kearney S.M."/>
            <person name="Perrotta A.R."/>
            <person name="Berdy B."/>
            <person name="Zhao S."/>
            <person name="Lieberman T.D."/>
            <person name="Swanson P.K."/>
            <person name="Smith M."/>
            <person name="Roesemann S."/>
            <person name="Alexander J.E."/>
            <person name="Rich S.A."/>
            <person name="Livny J."/>
            <person name="Vlamakis H."/>
            <person name="Clish C."/>
            <person name="Bullock K."/>
            <person name="Deik A."/>
            <person name="Scott J."/>
            <person name="Pierce K.A."/>
            <person name="Xavier R.J."/>
            <person name="Alm E.J."/>
        </authorList>
    </citation>
    <scope>NUCLEOTIDE SEQUENCE [LARGE SCALE GENOMIC DNA]</scope>
    <source>
        <strain evidence="7 10">BIOML-A13</strain>
        <strain evidence="8 9">BIOML-A3</strain>
    </source>
</reference>
<dbReference type="InterPro" id="IPR036365">
    <property type="entry name" value="PGBD-like_sf"/>
</dbReference>
<keyword evidence="9" id="KW-1185">Reference proteome</keyword>
<dbReference type="InterPro" id="IPR000064">
    <property type="entry name" value="NLP_P60_dom"/>
</dbReference>
<dbReference type="Gene3D" id="3.90.1720.10">
    <property type="entry name" value="endopeptidase domain like (from Nostoc punctiforme)"/>
    <property type="match status" value="1"/>
</dbReference>
<dbReference type="Gene3D" id="1.10.101.10">
    <property type="entry name" value="PGBD-like superfamily/PGBD"/>
    <property type="match status" value="1"/>
</dbReference>
<dbReference type="AlphaFoldDB" id="A0A7X2XFD4"/>
<evidence type="ECO:0000259" key="6">
    <source>
        <dbReference type="PROSITE" id="PS51935"/>
    </source>
</evidence>
<keyword evidence="3 7" id="KW-0378">Hydrolase</keyword>
<feature type="chain" id="PRO_5031357303" evidence="5">
    <location>
        <begin position="26"/>
        <end position="228"/>
    </location>
</feature>
<name>A0A7X2XFD4_9FIRM</name>
<dbReference type="PANTHER" id="PTHR47053">
    <property type="entry name" value="MUREIN DD-ENDOPEPTIDASE MEPH-RELATED"/>
    <property type="match status" value="1"/>
</dbReference>
<dbReference type="InterPro" id="IPR038765">
    <property type="entry name" value="Papain-like_cys_pep_sf"/>
</dbReference>
<proteinExistence type="inferred from homology"/>
<gene>
    <name evidence="7" type="ORF">GMD11_05445</name>
    <name evidence="8" type="ORF">GMD18_05090</name>
</gene>
<dbReference type="GO" id="GO:0006508">
    <property type="term" value="P:proteolysis"/>
    <property type="evidence" value="ECO:0007669"/>
    <property type="project" value="UniProtKB-KW"/>
</dbReference>
<organism evidence="7 10">
    <name type="scientific">Phascolarctobacterium faecium</name>
    <dbReference type="NCBI Taxonomy" id="33025"/>
    <lineage>
        <taxon>Bacteria</taxon>
        <taxon>Bacillati</taxon>
        <taxon>Bacillota</taxon>
        <taxon>Negativicutes</taxon>
        <taxon>Acidaminococcales</taxon>
        <taxon>Acidaminococcaceae</taxon>
        <taxon>Phascolarctobacterium</taxon>
    </lineage>
</organism>
<evidence type="ECO:0000256" key="5">
    <source>
        <dbReference type="SAM" id="SignalP"/>
    </source>
</evidence>
<evidence type="ECO:0000256" key="4">
    <source>
        <dbReference type="ARBA" id="ARBA00022807"/>
    </source>
</evidence>
<dbReference type="SUPFAM" id="SSF54001">
    <property type="entry name" value="Cysteine proteinases"/>
    <property type="match status" value="1"/>
</dbReference>
<dbReference type="Pfam" id="PF00877">
    <property type="entry name" value="NLPC_P60"/>
    <property type="match status" value="1"/>
</dbReference>